<evidence type="ECO:0000256" key="13">
    <source>
        <dbReference type="PROSITE-ProRule" id="PRU00391"/>
    </source>
</evidence>
<dbReference type="Pfam" id="PF06831">
    <property type="entry name" value="H2TH"/>
    <property type="match status" value="1"/>
</dbReference>
<feature type="domain" description="Formamidopyrimidine-DNA glycosylase catalytic" evidence="16">
    <location>
        <begin position="2"/>
        <end position="130"/>
    </location>
</feature>
<keyword evidence="17" id="KW-0540">Nuclease</keyword>
<gene>
    <name evidence="17" type="ORF">Ga0074812_105268</name>
</gene>
<evidence type="ECO:0000259" key="16">
    <source>
        <dbReference type="PROSITE" id="PS51068"/>
    </source>
</evidence>
<sequence length="317" mass="34227">MPEGDTVWLTARRLDAALRGQRLLRSDFRVPSLATADLRGREVLEVCARGKHLLLRVDGGLTLHTHLRMEGSWHLYRPGSRWSGGPAWQIRVVLVTAVQVAVGYRLPVVDLLPTASEDRVVGHLGPDVLGADWDLDRAVANLLADPAREIGVALLDQRVLAGLGNIWRTEACFLAGVSPWTPVGEVRDLPGLVRRAQAMVRAGARGGHQVTTGSARPGEQHWVYGRAGRPCRRCGTLVRRLDRRVSTQSSSERGSPGRSRGPGERGTRLDVRRDQGRHADGAGGSADVRVDVGGGNDRVTAWCPTCQPGPVPEPPAG</sequence>
<dbReference type="InterPro" id="IPR010979">
    <property type="entry name" value="Ribosomal_uS13-like_H2TH"/>
</dbReference>
<name>A0A0S4QJD2_9ACTN</name>
<dbReference type="InterPro" id="IPR015886">
    <property type="entry name" value="H2TH_FPG"/>
</dbReference>
<evidence type="ECO:0000256" key="12">
    <source>
        <dbReference type="ARBA" id="ARBA00023295"/>
    </source>
</evidence>
<dbReference type="Proteomes" id="UP000198802">
    <property type="component" value="Unassembled WGS sequence"/>
</dbReference>
<organism evidence="17 18">
    <name type="scientific">Parafrankia irregularis</name>
    <dbReference type="NCBI Taxonomy" id="795642"/>
    <lineage>
        <taxon>Bacteria</taxon>
        <taxon>Bacillati</taxon>
        <taxon>Actinomycetota</taxon>
        <taxon>Actinomycetes</taxon>
        <taxon>Frankiales</taxon>
        <taxon>Frankiaceae</taxon>
        <taxon>Parafrankia</taxon>
    </lineage>
</organism>
<dbReference type="Gene3D" id="3.20.190.10">
    <property type="entry name" value="MutM-like, N-terminal"/>
    <property type="match status" value="1"/>
</dbReference>
<dbReference type="PROSITE" id="PS51068">
    <property type="entry name" value="FPG_CAT"/>
    <property type="match status" value="1"/>
</dbReference>
<dbReference type="PANTHER" id="PTHR42697">
    <property type="entry name" value="ENDONUCLEASE 8"/>
    <property type="match status" value="1"/>
</dbReference>
<dbReference type="Gene3D" id="1.10.8.50">
    <property type="match status" value="1"/>
</dbReference>
<dbReference type="GO" id="GO:0140078">
    <property type="term" value="F:class I DNA-(apurinic or apyrimidinic site) endonuclease activity"/>
    <property type="evidence" value="ECO:0007669"/>
    <property type="project" value="UniProtKB-EC"/>
</dbReference>
<feature type="compositionally biased region" description="Low complexity" evidence="14">
    <location>
        <begin position="249"/>
        <end position="259"/>
    </location>
</feature>
<keyword evidence="17" id="KW-0255">Endonuclease</keyword>
<keyword evidence="18" id="KW-1185">Reference proteome</keyword>
<feature type="compositionally biased region" description="Pro residues" evidence="14">
    <location>
        <begin position="307"/>
        <end position="317"/>
    </location>
</feature>
<keyword evidence="7" id="KW-0862">Zinc</keyword>
<dbReference type="InterPro" id="IPR035937">
    <property type="entry name" value="FPG_N"/>
</dbReference>
<accession>A0A0S4QJD2</accession>
<evidence type="ECO:0000256" key="14">
    <source>
        <dbReference type="SAM" id="MobiDB-lite"/>
    </source>
</evidence>
<dbReference type="Pfam" id="PF01149">
    <property type="entry name" value="Fapy_DNA_glyco"/>
    <property type="match status" value="1"/>
</dbReference>
<keyword evidence="11" id="KW-0511">Multifunctional enzyme</keyword>
<dbReference type="SMART" id="SM01232">
    <property type="entry name" value="H2TH"/>
    <property type="match status" value="1"/>
</dbReference>
<evidence type="ECO:0000259" key="15">
    <source>
        <dbReference type="PROSITE" id="PS51066"/>
    </source>
</evidence>
<keyword evidence="9" id="KW-0234">DNA repair</keyword>
<reference evidence="18" key="1">
    <citation type="submission" date="2015-11" db="EMBL/GenBank/DDBJ databases">
        <authorList>
            <person name="Varghese N."/>
        </authorList>
    </citation>
    <scope>NUCLEOTIDE SEQUENCE [LARGE SCALE GENOMIC DNA]</scope>
    <source>
        <strain evidence="18">DSM 45899</strain>
    </source>
</reference>
<evidence type="ECO:0000313" key="17">
    <source>
        <dbReference type="EMBL" id="CUU55616.1"/>
    </source>
</evidence>
<evidence type="ECO:0000256" key="3">
    <source>
        <dbReference type="ARBA" id="ARBA00022723"/>
    </source>
</evidence>
<dbReference type="SUPFAM" id="SSF46946">
    <property type="entry name" value="S13-like H2TH domain"/>
    <property type="match status" value="1"/>
</dbReference>
<keyword evidence="3" id="KW-0479">Metal-binding</keyword>
<dbReference type="SUPFAM" id="SSF57716">
    <property type="entry name" value="Glucocorticoid receptor-like (DNA-binding domain)"/>
    <property type="match status" value="1"/>
</dbReference>
<keyword evidence="4" id="KW-0227">DNA damage</keyword>
<feature type="region of interest" description="Disordered" evidence="14">
    <location>
        <begin position="242"/>
        <end position="317"/>
    </location>
</feature>
<evidence type="ECO:0000256" key="4">
    <source>
        <dbReference type="ARBA" id="ARBA00022763"/>
    </source>
</evidence>
<evidence type="ECO:0000313" key="18">
    <source>
        <dbReference type="Proteomes" id="UP000198802"/>
    </source>
</evidence>
<dbReference type="EC" id="4.2.99.18" evidence="2"/>
<dbReference type="GO" id="GO:0006284">
    <property type="term" value="P:base-excision repair"/>
    <property type="evidence" value="ECO:0007669"/>
    <property type="project" value="InterPro"/>
</dbReference>
<keyword evidence="5 13" id="KW-0863">Zinc-finger</keyword>
<proteinExistence type="inferred from homology"/>
<dbReference type="GO" id="GO:0000703">
    <property type="term" value="F:oxidized pyrimidine nucleobase lesion DNA N-glycosylase activity"/>
    <property type="evidence" value="ECO:0007669"/>
    <property type="project" value="TreeGrafter"/>
</dbReference>
<dbReference type="InterPro" id="IPR044090">
    <property type="entry name" value="Nei2_N"/>
</dbReference>
<dbReference type="AlphaFoldDB" id="A0A0S4QJD2"/>
<keyword evidence="12" id="KW-0326">Glycosidase</keyword>
<keyword evidence="8" id="KW-0238">DNA-binding</keyword>
<dbReference type="SMART" id="SM00898">
    <property type="entry name" value="Fapy_DNA_glyco"/>
    <property type="match status" value="1"/>
</dbReference>
<evidence type="ECO:0000256" key="7">
    <source>
        <dbReference type="ARBA" id="ARBA00022833"/>
    </source>
</evidence>
<evidence type="ECO:0000256" key="10">
    <source>
        <dbReference type="ARBA" id="ARBA00023239"/>
    </source>
</evidence>
<evidence type="ECO:0000256" key="8">
    <source>
        <dbReference type="ARBA" id="ARBA00023125"/>
    </source>
</evidence>
<dbReference type="CDD" id="cd08971">
    <property type="entry name" value="AcNei2_N"/>
    <property type="match status" value="1"/>
</dbReference>
<feature type="compositionally biased region" description="Basic and acidic residues" evidence="14">
    <location>
        <begin position="261"/>
        <end position="280"/>
    </location>
</feature>
<evidence type="ECO:0000256" key="1">
    <source>
        <dbReference type="ARBA" id="ARBA00009409"/>
    </source>
</evidence>
<comment type="similarity">
    <text evidence="1">Belongs to the FPG family.</text>
</comment>
<dbReference type="SUPFAM" id="SSF81624">
    <property type="entry name" value="N-terminal domain of MutM-like DNA repair proteins"/>
    <property type="match status" value="1"/>
</dbReference>
<dbReference type="PROSITE" id="PS51066">
    <property type="entry name" value="ZF_FPG_2"/>
    <property type="match status" value="1"/>
</dbReference>
<dbReference type="GO" id="GO:0008270">
    <property type="term" value="F:zinc ion binding"/>
    <property type="evidence" value="ECO:0007669"/>
    <property type="project" value="UniProtKB-KW"/>
</dbReference>
<evidence type="ECO:0000256" key="11">
    <source>
        <dbReference type="ARBA" id="ARBA00023268"/>
    </source>
</evidence>
<feature type="domain" description="FPG-type" evidence="15">
    <location>
        <begin position="222"/>
        <end position="308"/>
    </location>
</feature>
<dbReference type="RefSeq" id="WP_091274361.1">
    <property type="nucleotide sequence ID" value="NZ_FAOZ01000005.1"/>
</dbReference>
<keyword evidence="10" id="KW-0456">Lyase</keyword>
<evidence type="ECO:0000256" key="6">
    <source>
        <dbReference type="ARBA" id="ARBA00022801"/>
    </source>
</evidence>
<dbReference type="PANTHER" id="PTHR42697:SF1">
    <property type="entry name" value="ENDONUCLEASE 8"/>
    <property type="match status" value="1"/>
</dbReference>
<dbReference type="GO" id="GO:0003684">
    <property type="term" value="F:damaged DNA binding"/>
    <property type="evidence" value="ECO:0007669"/>
    <property type="project" value="InterPro"/>
</dbReference>
<protein>
    <recommendedName>
        <fullName evidence="2">DNA-(apurinic or apyrimidinic site) lyase</fullName>
        <ecNumber evidence="2">4.2.99.18</ecNumber>
    </recommendedName>
</protein>
<dbReference type="InterPro" id="IPR012319">
    <property type="entry name" value="FPG_cat"/>
</dbReference>
<dbReference type="EMBL" id="FAOZ01000005">
    <property type="protein sequence ID" value="CUU55616.1"/>
    <property type="molecule type" value="Genomic_DNA"/>
</dbReference>
<evidence type="ECO:0000256" key="2">
    <source>
        <dbReference type="ARBA" id="ARBA00012720"/>
    </source>
</evidence>
<dbReference type="InterPro" id="IPR000214">
    <property type="entry name" value="Znf_DNA_glyclase/AP_lyase"/>
</dbReference>
<evidence type="ECO:0000256" key="5">
    <source>
        <dbReference type="ARBA" id="ARBA00022771"/>
    </source>
</evidence>
<keyword evidence="6" id="KW-0378">Hydrolase</keyword>
<evidence type="ECO:0000256" key="9">
    <source>
        <dbReference type="ARBA" id="ARBA00023204"/>
    </source>
</evidence>